<feature type="transmembrane region" description="Helical" evidence="9">
    <location>
        <begin position="34"/>
        <end position="52"/>
    </location>
</feature>
<feature type="transmembrane region" description="Helical" evidence="9">
    <location>
        <begin position="100"/>
        <end position="119"/>
    </location>
</feature>
<protein>
    <submittedName>
        <fullName evidence="11">Acyltransferase family protein</fullName>
    </submittedName>
</protein>
<feature type="region of interest" description="Disordered" evidence="8">
    <location>
        <begin position="1"/>
        <end position="28"/>
    </location>
</feature>
<evidence type="ECO:0000256" key="8">
    <source>
        <dbReference type="SAM" id="MobiDB-lite"/>
    </source>
</evidence>
<comment type="subcellular location">
    <subcellularLocation>
        <location evidence="1">Cell membrane</location>
        <topology evidence="1">Multi-pass membrane protein</topology>
    </subcellularLocation>
</comment>
<evidence type="ECO:0000256" key="5">
    <source>
        <dbReference type="ARBA" id="ARBA00022989"/>
    </source>
</evidence>
<keyword evidence="12" id="KW-1185">Reference proteome</keyword>
<dbReference type="InterPro" id="IPR036514">
    <property type="entry name" value="SGNH_hydro_sf"/>
</dbReference>
<keyword evidence="6 9" id="KW-0472">Membrane</keyword>
<dbReference type="InterPro" id="IPR050879">
    <property type="entry name" value="Acyltransferase_3"/>
</dbReference>
<feature type="region of interest" description="Disordered" evidence="8">
    <location>
        <begin position="444"/>
        <end position="502"/>
    </location>
</feature>
<dbReference type="EMBL" id="CP122566">
    <property type="protein sequence ID" value="WGH93644.1"/>
    <property type="molecule type" value="Genomic_DNA"/>
</dbReference>
<evidence type="ECO:0000256" key="7">
    <source>
        <dbReference type="ARBA" id="ARBA00023315"/>
    </source>
</evidence>
<evidence type="ECO:0000256" key="2">
    <source>
        <dbReference type="ARBA" id="ARBA00022475"/>
    </source>
</evidence>
<dbReference type="GO" id="GO:0016747">
    <property type="term" value="F:acyltransferase activity, transferring groups other than amino-acyl groups"/>
    <property type="evidence" value="ECO:0007669"/>
    <property type="project" value="InterPro"/>
</dbReference>
<dbReference type="Gene3D" id="3.40.50.1110">
    <property type="entry name" value="SGNH hydrolase"/>
    <property type="match status" value="1"/>
</dbReference>
<feature type="transmembrane region" description="Helical" evidence="9">
    <location>
        <begin position="349"/>
        <end position="370"/>
    </location>
</feature>
<dbReference type="GO" id="GO:0005886">
    <property type="term" value="C:plasma membrane"/>
    <property type="evidence" value="ECO:0007669"/>
    <property type="project" value="UniProtKB-SubCell"/>
</dbReference>
<dbReference type="Pfam" id="PF01757">
    <property type="entry name" value="Acyl_transf_3"/>
    <property type="match status" value="1"/>
</dbReference>
<keyword evidence="5 9" id="KW-1133">Transmembrane helix</keyword>
<feature type="transmembrane region" description="Helical" evidence="9">
    <location>
        <begin position="278"/>
        <end position="297"/>
    </location>
</feature>
<evidence type="ECO:0000259" key="10">
    <source>
        <dbReference type="Pfam" id="PF01757"/>
    </source>
</evidence>
<reference evidence="11 12" key="1">
    <citation type="submission" date="2023-03" db="EMBL/GenBank/DDBJ databases">
        <title>Complete genome sequences of several Auritidibacter ignavus strains isolated from ear infections.</title>
        <authorList>
            <person name="Baehr T."/>
            <person name="Baumhoegger A.M."/>
        </authorList>
    </citation>
    <scope>NUCLEOTIDE SEQUENCE [LARGE SCALE GENOMIC DNA]</scope>
    <source>
        <strain evidence="11 12">BABAE-6</strain>
    </source>
</reference>
<proteinExistence type="predicted"/>
<gene>
    <name evidence="11" type="ORF">QDX21_02265</name>
</gene>
<name>A0AAJ6DCP0_9MICC</name>
<dbReference type="PANTHER" id="PTHR23028">
    <property type="entry name" value="ACETYLTRANSFERASE"/>
    <property type="match status" value="1"/>
</dbReference>
<organism evidence="11 12">
    <name type="scientific">Auritidibacter ignavus</name>
    <dbReference type="NCBI Taxonomy" id="678932"/>
    <lineage>
        <taxon>Bacteria</taxon>
        <taxon>Bacillati</taxon>
        <taxon>Actinomycetota</taxon>
        <taxon>Actinomycetes</taxon>
        <taxon>Micrococcales</taxon>
        <taxon>Micrococcaceae</taxon>
        <taxon>Auritidibacter</taxon>
    </lineage>
</organism>
<feature type="transmembrane region" description="Helical" evidence="9">
    <location>
        <begin position="169"/>
        <end position="185"/>
    </location>
</feature>
<evidence type="ECO:0000256" key="4">
    <source>
        <dbReference type="ARBA" id="ARBA00022692"/>
    </source>
</evidence>
<evidence type="ECO:0000313" key="11">
    <source>
        <dbReference type="EMBL" id="WGH93644.1"/>
    </source>
</evidence>
<feature type="transmembrane region" description="Helical" evidence="9">
    <location>
        <begin position="192"/>
        <end position="210"/>
    </location>
</feature>
<feature type="domain" description="Acyltransferase 3" evidence="10">
    <location>
        <begin position="34"/>
        <end position="363"/>
    </location>
</feature>
<feature type="transmembrane region" description="Helical" evidence="9">
    <location>
        <begin position="58"/>
        <end position="79"/>
    </location>
</feature>
<keyword evidence="2" id="KW-1003">Cell membrane</keyword>
<feature type="compositionally biased region" description="Low complexity" evidence="8">
    <location>
        <begin position="452"/>
        <end position="479"/>
    </location>
</feature>
<keyword evidence="3" id="KW-0808">Transferase</keyword>
<sequence>MASYTAERPASTTVSADGTNTSSHTAARPPRLRGFDGLRAIAAMAVLVYHLIPGWAPAGFAGVDMFFVLSGFLITALLLQQLHRHGRLELKSFWLRRFRRLVPAVVVTLIGASALALAVGGDALVSLPRQFVGALTGTYNWVEIANGASYFEQNSPLLFTNMWSLSVEQQFYVFWPLIVALLVFWSRSRRLAVVFAVAATSIVAHVWLSGVDLSRAYMGTDTHLWGLMLGAGIALAIPGALKMPINPTRYPTLWGVGGWLGLLAAITMMMVLPESLMYPWGMVAISVAVAITVRSLLNDVAPSQPALALTAILENPVLVWLGVRSYGIYLWHWPLWVLMYYLSPTMNPLLAALPIIVLSIVFAELSYRFIETPIRTHGFLTWCRQLVAQITQLMPVAKVATIAGLAGVLIVAGSAIAVSPQQSSAERALQQAAGDQDRLVIGSESDDEAQDEPGQQPSEQPSEQPAEDPSAAPSDSATETAEDTATEHASPVGHPGPEVTGENITMIGDSLLVAAGKTLNQDFPGIYLDAEISRSIQSAPEILNRLKSEGKLRPYVVVGLATNAVISQDQIETIREIIGPDRRLVLVTGYGPSRATWIDPANRAIREAVKNHDDIYLADWNNAIQDHLDLLADDSVHPKDQQGRALYSQTVEKALARAQSGEPQVS</sequence>
<feature type="transmembrane region" description="Helical" evidence="9">
    <location>
        <begin position="253"/>
        <end position="272"/>
    </location>
</feature>
<keyword evidence="7 11" id="KW-0012">Acyltransferase</keyword>
<dbReference type="Proteomes" id="UP001224674">
    <property type="component" value="Chromosome"/>
</dbReference>
<feature type="transmembrane region" description="Helical" evidence="9">
    <location>
        <begin position="222"/>
        <end position="241"/>
    </location>
</feature>
<evidence type="ECO:0000256" key="1">
    <source>
        <dbReference type="ARBA" id="ARBA00004651"/>
    </source>
</evidence>
<dbReference type="PANTHER" id="PTHR23028:SF53">
    <property type="entry name" value="ACYL_TRANSF_3 DOMAIN-CONTAINING PROTEIN"/>
    <property type="match status" value="1"/>
</dbReference>
<feature type="transmembrane region" description="Helical" evidence="9">
    <location>
        <begin position="399"/>
        <end position="418"/>
    </location>
</feature>
<feature type="transmembrane region" description="Helical" evidence="9">
    <location>
        <begin position="306"/>
        <end position="329"/>
    </location>
</feature>
<dbReference type="SUPFAM" id="SSF52266">
    <property type="entry name" value="SGNH hydrolase"/>
    <property type="match status" value="1"/>
</dbReference>
<evidence type="ECO:0000256" key="9">
    <source>
        <dbReference type="SAM" id="Phobius"/>
    </source>
</evidence>
<evidence type="ECO:0000256" key="6">
    <source>
        <dbReference type="ARBA" id="ARBA00023136"/>
    </source>
</evidence>
<dbReference type="RefSeq" id="WP_279675074.1">
    <property type="nucleotide sequence ID" value="NZ_CP122566.1"/>
</dbReference>
<keyword evidence="4 9" id="KW-0812">Transmembrane</keyword>
<evidence type="ECO:0000256" key="3">
    <source>
        <dbReference type="ARBA" id="ARBA00022679"/>
    </source>
</evidence>
<evidence type="ECO:0000313" key="12">
    <source>
        <dbReference type="Proteomes" id="UP001224674"/>
    </source>
</evidence>
<accession>A0AAJ6DCP0</accession>
<dbReference type="InterPro" id="IPR002656">
    <property type="entry name" value="Acyl_transf_3_dom"/>
</dbReference>
<feature type="compositionally biased region" description="Polar residues" evidence="8">
    <location>
        <begin position="10"/>
        <end position="25"/>
    </location>
</feature>
<dbReference type="AlphaFoldDB" id="A0AAJ6DCP0"/>
<dbReference type="GO" id="GO:0009103">
    <property type="term" value="P:lipopolysaccharide biosynthetic process"/>
    <property type="evidence" value="ECO:0007669"/>
    <property type="project" value="TreeGrafter"/>
</dbReference>